<dbReference type="Pfam" id="PF13579">
    <property type="entry name" value="Glyco_trans_4_4"/>
    <property type="match status" value="1"/>
</dbReference>
<gene>
    <name evidence="2" type="ORF">DCO16_01550</name>
</gene>
<protein>
    <recommendedName>
        <fullName evidence="1">Glycosyltransferase subfamily 4-like N-terminal domain-containing protein</fullName>
    </recommendedName>
</protein>
<sequence length="485" mass="55663">MQQPEQQPIQKKHWLILSHGFNMDGRAASQTITDKIPYFLEAGVKPMVFSSITGIQDQHIAHRQFLAWGPAAFRFDFRHWVANQYGRGWFYKLTTRSVSFLLVPFIALEKLFLGYSSQWSWAMPAYVHGLKEIRNNNVDLIYSTGGAWSAHLAALWLKKKTGLPWIAEIHDPLVIRKSPQDQGFDKPINRDARFRQYLEKQLCKYADLVWWFTDGAVHYAKVRNPNLNEPGNTVAMMVIPGAMPPLQQTKEEKNVEKHSTEEQSADKQSAEKIVQAHQYSNKLHLCHFGSLAKDRSLSTILKAVNHLTQHHPKARGQIQIHAYGAPLDELSKDAINECSQNGIDDLLIAHGRLEKDSLTGKSGRERVMQAMQAADVLILLHGTDEWCAEYIPSKFYEYLWTGRPIWALSHRNPQLDAMLEERGAYISHAESEAEVNRALERIWLDWRNQQLIEPKWMPIGVDQAAQCILDKVHDINQIHSLVMNR</sequence>
<dbReference type="KEGG" id="pani:DCO16_01550"/>
<reference evidence="2 3" key="1">
    <citation type="submission" date="2018-04" db="EMBL/GenBank/DDBJ databases">
        <title>Polynucleobacter sp. LimPoW16 genome.</title>
        <authorList>
            <person name="Hahn M.W."/>
        </authorList>
    </citation>
    <scope>NUCLEOTIDE SEQUENCE [LARGE SCALE GENOMIC DNA]</scope>
    <source>
        <strain evidence="2 3">LimPoW16</strain>
    </source>
</reference>
<dbReference type="AlphaFoldDB" id="A0A6M9PGF5"/>
<dbReference type="InterPro" id="IPR028098">
    <property type="entry name" value="Glyco_trans_4-like_N"/>
</dbReference>
<dbReference type="EMBL" id="CP028941">
    <property type="protein sequence ID" value="QKM61880.1"/>
    <property type="molecule type" value="Genomic_DNA"/>
</dbReference>
<dbReference type="SUPFAM" id="SSF53756">
    <property type="entry name" value="UDP-Glycosyltransferase/glycogen phosphorylase"/>
    <property type="match status" value="1"/>
</dbReference>
<proteinExistence type="predicted"/>
<organism evidence="2 3">
    <name type="scientific">Polynucleobacter antarcticus</name>
    <dbReference type="NCBI Taxonomy" id="1743162"/>
    <lineage>
        <taxon>Bacteria</taxon>
        <taxon>Pseudomonadati</taxon>
        <taxon>Pseudomonadota</taxon>
        <taxon>Betaproteobacteria</taxon>
        <taxon>Burkholderiales</taxon>
        <taxon>Burkholderiaceae</taxon>
        <taxon>Polynucleobacter</taxon>
    </lineage>
</organism>
<evidence type="ECO:0000259" key="1">
    <source>
        <dbReference type="Pfam" id="PF13579"/>
    </source>
</evidence>
<keyword evidence="3" id="KW-1185">Reference proteome</keyword>
<feature type="domain" description="Glycosyltransferase subfamily 4-like N-terminal" evidence="1">
    <location>
        <begin position="105"/>
        <end position="217"/>
    </location>
</feature>
<dbReference type="Gene3D" id="3.40.50.2000">
    <property type="entry name" value="Glycogen Phosphorylase B"/>
    <property type="match status" value="2"/>
</dbReference>
<evidence type="ECO:0000313" key="2">
    <source>
        <dbReference type="EMBL" id="QKM61880.1"/>
    </source>
</evidence>
<dbReference type="GO" id="GO:0016757">
    <property type="term" value="F:glycosyltransferase activity"/>
    <property type="evidence" value="ECO:0007669"/>
    <property type="project" value="UniProtKB-ARBA"/>
</dbReference>
<dbReference type="Proteomes" id="UP000500806">
    <property type="component" value="Chromosome"/>
</dbReference>
<accession>A0A6M9PGF5</accession>
<name>A0A6M9PGF5_9BURK</name>
<evidence type="ECO:0000313" key="3">
    <source>
        <dbReference type="Proteomes" id="UP000500806"/>
    </source>
</evidence>